<evidence type="ECO:0000313" key="1">
    <source>
        <dbReference type="EMBL" id="POO00848.1"/>
    </source>
</evidence>
<name>A0A2P5FSR1_TREOI</name>
<dbReference type="PROSITE" id="PS51257">
    <property type="entry name" value="PROKAR_LIPOPROTEIN"/>
    <property type="match status" value="1"/>
</dbReference>
<protein>
    <submittedName>
        <fullName evidence="1">Uncharacterized protein</fullName>
    </submittedName>
</protein>
<sequence length="92" mass="10464">MKVKQKFGYAINLLYSCGCATSEAYPRLVLECVRPKDFAQAKGMQSRMELSLFHLTIEDLKKVFDQMPDRDLVSFDTIIVGPSRNGHPRKAL</sequence>
<keyword evidence="2" id="KW-1185">Reference proteome</keyword>
<accession>A0A2P5FSR1</accession>
<gene>
    <name evidence="1" type="ORF">TorRG33x02_034790</name>
</gene>
<dbReference type="InParanoid" id="A0A2P5FSR1"/>
<dbReference type="EMBL" id="JXTC01000011">
    <property type="protein sequence ID" value="POO00848.1"/>
    <property type="molecule type" value="Genomic_DNA"/>
</dbReference>
<dbReference type="AlphaFoldDB" id="A0A2P5FSR1"/>
<reference evidence="2" key="1">
    <citation type="submission" date="2016-06" db="EMBL/GenBank/DDBJ databases">
        <title>Parallel loss of symbiosis genes in relatives of nitrogen-fixing non-legume Parasponia.</title>
        <authorList>
            <person name="Van Velzen R."/>
            <person name="Holmer R."/>
            <person name="Bu F."/>
            <person name="Rutten L."/>
            <person name="Van Zeijl A."/>
            <person name="Liu W."/>
            <person name="Santuari L."/>
            <person name="Cao Q."/>
            <person name="Sharma T."/>
            <person name="Shen D."/>
            <person name="Roswanjaya Y."/>
            <person name="Wardhani T."/>
            <person name="Kalhor M.S."/>
            <person name="Jansen J."/>
            <person name="Van den Hoogen J."/>
            <person name="Gungor B."/>
            <person name="Hartog M."/>
            <person name="Hontelez J."/>
            <person name="Verver J."/>
            <person name="Yang W.-C."/>
            <person name="Schijlen E."/>
            <person name="Repin R."/>
            <person name="Schilthuizen M."/>
            <person name="Schranz E."/>
            <person name="Heidstra R."/>
            <person name="Miyata K."/>
            <person name="Fedorova E."/>
            <person name="Kohlen W."/>
            <person name="Bisseling T."/>
            <person name="Smit S."/>
            <person name="Geurts R."/>
        </authorList>
    </citation>
    <scope>NUCLEOTIDE SEQUENCE [LARGE SCALE GENOMIC DNA]</scope>
    <source>
        <strain evidence="2">cv. RG33-2</strain>
    </source>
</reference>
<dbReference type="STRING" id="63057.A0A2P5FSR1"/>
<proteinExistence type="predicted"/>
<organism evidence="1 2">
    <name type="scientific">Trema orientale</name>
    <name type="common">Charcoal tree</name>
    <name type="synonym">Celtis orientalis</name>
    <dbReference type="NCBI Taxonomy" id="63057"/>
    <lineage>
        <taxon>Eukaryota</taxon>
        <taxon>Viridiplantae</taxon>
        <taxon>Streptophyta</taxon>
        <taxon>Embryophyta</taxon>
        <taxon>Tracheophyta</taxon>
        <taxon>Spermatophyta</taxon>
        <taxon>Magnoliopsida</taxon>
        <taxon>eudicotyledons</taxon>
        <taxon>Gunneridae</taxon>
        <taxon>Pentapetalae</taxon>
        <taxon>rosids</taxon>
        <taxon>fabids</taxon>
        <taxon>Rosales</taxon>
        <taxon>Cannabaceae</taxon>
        <taxon>Trema</taxon>
    </lineage>
</organism>
<evidence type="ECO:0000313" key="2">
    <source>
        <dbReference type="Proteomes" id="UP000237000"/>
    </source>
</evidence>
<dbReference type="OrthoDB" id="1721147at2759"/>
<dbReference type="Proteomes" id="UP000237000">
    <property type="component" value="Unassembled WGS sequence"/>
</dbReference>
<comment type="caution">
    <text evidence="1">The sequence shown here is derived from an EMBL/GenBank/DDBJ whole genome shotgun (WGS) entry which is preliminary data.</text>
</comment>